<organism evidence="3 4">
    <name type="scientific">Paenibacillus lutimineralis</name>
    <dbReference type="NCBI Taxonomy" id="2707005"/>
    <lineage>
        <taxon>Bacteria</taxon>
        <taxon>Bacillati</taxon>
        <taxon>Bacillota</taxon>
        <taxon>Bacilli</taxon>
        <taxon>Bacillales</taxon>
        <taxon>Paenibacillaceae</taxon>
        <taxon>Paenibacillus</taxon>
    </lineage>
</organism>
<evidence type="ECO:0000313" key="4">
    <source>
        <dbReference type="Proteomes" id="UP000270678"/>
    </source>
</evidence>
<evidence type="ECO:0000256" key="2">
    <source>
        <dbReference type="SAM" id="Phobius"/>
    </source>
</evidence>
<feature type="transmembrane region" description="Helical" evidence="2">
    <location>
        <begin position="42"/>
        <end position="60"/>
    </location>
</feature>
<evidence type="ECO:0000256" key="1">
    <source>
        <dbReference type="SAM" id="Coils"/>
    </source>
</evidence>
<dbReference type="AlphaFoldDB" id="A0A3S9UUG2"/>
<keyword evidence="4" id="KW-1185">Reference proteome</keyword>
<dbReference type="EMBL" id="CP034346">
    <property type="protein sequence ID" value="AZS13979.1"/>
    <property type="molecule type" value="Genomic_DNA"/>
</dbReference>
<reference evidence="4" key="1">
    <citation type="submission" date="2018-12" db="EMBL/GenBank/DDBJ databases">
        <title>Complete genome sequence of Paenibacillus sp. MBLB1234.</title>
        <authorList>
            <person name="Nam Y.-D."/>
            <person name="Kang J."/>
            <person name="Chung W.-H."/>
            <person name="Park Y.S."/>
        </authorList>
    </citation>
    <scope>NUCLEOTIDE SEQUENCE [LARGE SCALE GENOMIC DNA]</scope>
    <source>
        <strain evidence="4">MBLB1234</strain>
    </source>
</reference>
<dbReference type="RefSeq" id="WP_126996187.1">
    <property type="nucleotide sequence ID" value="NZ_CP034346.1"/>
</dbReference>
<dbReference type="Proteomes" id="UP000270678">
    <property type="component" value="Chromosome"/>
</dbReference>
<keyword evidence="1" id="KW-0175">Coiled coil</keyword>
<dbReference type="KEGG" id="plut:EI981_05615"/>
<keyword evidence="2" id="KW-0812">Transmembrane</keyword>
<dbReference type="OrthoDB" id="1524881at2"/>
<protein>
    <submittedName>
        <fullName evidence="3">Uncharacterized protein</fullName>
    </submittedName>
</protein>
<name>A0A3S9UUG2_9BACL</name>
<accession>A0A3S9UUG2</accession>
<sequence>MKIFKNTKEMIAILLTLAIGYKVISSNITISELSIPDNITNILSLVLAIFSVLLSALFYFKANETSNNFYNNTYQFTKDISEKIGRIEERFGKDLSNIEKSYSRMLDKIDRTPLFKSIEEEIENKTNNQIKLVKEKEEIINQLIQGADISQEEKQKIINQLRSKEEELADLKGKLYELENQLDLFKNKFWLGPHTKNIVDYIIKGMISRGEIPENYKDFLKIVEGKVQNLSERELRLLIVEGLLTPEYNLSRIGRKLIIQSLKEES</sequence>
<feature type="coiled-coil region" evidence="1">
    <location>
        <begin position="147"/>
        <end position="188"/>
    </location>
</feature>
<proteinExistence type="predicted"/>
<gene>
    <name evidence="3" type="ORF">EI981_05615</name>
</gene>
<keyword evidence="2" id="KW-0472">Membrane</keyword>
<evidence type="ECO:0000313" key="3">
    <source>
        <dbReference type="EMBL" id="AZS13979.1"/>
    </source>
</evidence>
<keyword evidence="2" id="KW-1133">Transmembrane helix</keyword>